<keyword evidence="1" id="KW-0812">Transmembrane</keyword>
<evidence type="ECO:0000259" key="2">
    <source>
        <dbReference type="Pfam" id="PF07693"/>
    </source>
</evidence>
<dbReference type="AlphaFoldDB" id="A0AAX2EJW5"/>
<dbReference type="Proteomes" id="UP000199735">
    <property type="component" value="Unassembled WGS sequence"/>
</dbReference>
<evidence type="ECO:0000313" key="4">
    <source>
        <dbReference type="Proteomes" id="UP000199735"/>
    </source>
</evidence>
<dbReference type="InterPro" id="IPR027417">
    <property type="entry name" value="P-loop_NTPase"/>
</dbReference>
<evidence type="ECO:0000313" key="3">
    <source>
        <dbReference type="EMBL" id="SEO09240.1"/>
    </source>
</evidence>
<dbReference type="InterPro" id="IPR011646">
    <property type="entry name" value="KAP_P-loop"/>
</dbReference>
<feature type="transmembrane region" description="Helical" evidence="1">
    <location>
        <begin position="59"/>
        <end position="85"/>
    </location>
</feature>
<dbReference type="EMBL" id="FOCD01000006">
    <property type="protein sequence ID" value="SEO09240.1"/>
    <property type="molecule type" value="Genomic_DNA"/>
</dbReference>
<protein>
    <submittedName>
        <fullName evidence="3">KAP family P-loop domain-containing protein</fullName>
    </submittedName>
</protein>
<keyword evidence="1" id="KW-0472">Membrane</keyword>
<name>A0AAX2EJW5_9BACI</name>
<keyword evidence="1" id="KW-1133">Transmembrane helix</keyword>
<proteinExistence type="predicted"/>
<comment type="caution">
    <text evidence="3">The sequence shown here is derived from an EMBL/GenBank/DDBJ whole genome shotgun (WGS) entry which is preliminary data.</text>
</comment>
<sequence length="625" mass="73284">MDHKHDTLKEFLKKVLVVLFAYILVYEIKPIRSVVSSILKFVEDKNLLFGIKVTDISNLYMLLRVFAIVCIAICIAILIFMKLYLWFRNYRNSRKDVQLSPFEDSLYRYLENTPNSKGYLVTGEWGSGKTYVVNEFFKQHYKFSNKRVYRISCFGLDSRSLVLNEIKNQIQINDNSIINWIQYIPAIGKPLYGILKNSYSLKSIPKGSIFVFDDFERITSLGIANQNNKVYQRRGSMFNTLSRTKEFDDINKEFKKVANALNQSQKENELITTTDNLQKYNVVTGLINELIDIYKINVVIICNVDILGYDYIDKVFRGKLDCITYNKTVDEDSLKSIFKSSLKNQVFENKNLKKDLERVTDKISMDFEKVWFLSGNNNLRQVKSVVQAFLDTVNMLSSKARFKDSYLFSLFYSIYVIRILRDENNLEYLEYFPNGGNLAFYLASYNKKTLLSSLTSSNHLNDLKWTGIPIAGFWLFNMKKPRNIKSYIQSYSDYKYDALELKLLQDNDSRKLLDEELLLEHLFFFSKKNDKKVEEIALLIENNIEFILNYGNQDDLTKEEKVRILFLKVDRLLTGGYPTGFLDMLYSSIFSHTEVEFIKNGNKNRVLSDYNQFVERKKNNNEFLN</sequence>
<accession>A0AAX2EJW5</accession>
<dbReference type="RefSeq" id="WP_093881568.1">
    <property type="nucleotide sequence ID" value="NZ_FOCD01000006.1"/>
</dbReference>
<feature type="domain" description="KAP NTPase" evidence="2">
    <location>
        <begin position="101"/>
        <end position="389"/>
    </location>
</feature>
<organism evidence="3 4">
    <name type="scientific">Terribacillus saccharophilus</name>
    <dbReference type="NCBI Taxonomy" id="361277"/>
    <lineage>
        <taxon>Bacteria</taxon>
        <taxon>Bacillati</taxon>
        <taxon>Bacillota</taxon>
        <taxon>Bacilli</taxon>
        <taxon>Bacillales</taxon>
        <taxon>Bacillaceae</taxon>
        <taxon>Terribacillus</taxon>
    </lineage>
</organism>
<evidence type="ECO:0000256" key="1">
    <source>
        <dbReference type="SAM" id="Phobius"/>
    </source>
</evidence>
<gene>
    <name evidence="3" type="ORF">SAMN04489762_3470</name>
</gene>
<reference evidence="3 4" key="1">
    <citation type="submission" date="2016-10" db="EMBL/GenBank/DDBJ databases">
        <authorList>
            <person name="Varghese N."/>
            <person name="Submissions S."/>
        </authorList>
    </citation>
    <scope>NUCLEOTIDE SEQUENCE [LARGE SCALE GENOMIC DNA]</scope>
    <source>
        <strain evidence="3 4">DSM 21619</strain>
    </source>
</reference>
<dbReference type="Gene3D" id="3.40.50.300">
    <property type="entry name" value="P-loop containing nucleotide triphosphate hydrolases"/>
    <property type="match status" value="1"/>
</dbReference>
<dbReference type="Pfam" id="PF07693">
    <property type="entry name" value="KAP_NTPase"/>
    <property type="match status" value="1"/>
</dbReference>
<dbReference type="SUPFAM" id="SSF52540">
    <property type="entry name" value="P-loop containing nucleoside triphosphate hydrolases"/>
    <property type="match status" value="1"/>
</dbReference>